<proteinExistence type="predicted"/>
<protein>
    <recommendedName>
        <fullName evidence="6">EamA domain-containing protein</fullName>
    </recommendedName>
</protein>
<sequence>MSTRSVVGIERGTLPFVALGVAVVAVSTSAILVRYSAAPSLVKAFYRVLFTTLLLLPFALVRHRDAFARLTRRDWLAAGAGGVALALHFASWFASLELTSVAASVTIVQCQVLFVAAGAAVFLDEFVTRRTVAGMLLALVGIVVLSVGDASGGVVAGSAPLVGDALAVAGAAFSAGYVLVGRVLRQRIPLIPYVVVVYSACTVVLLALVLADGAPLTDYPPREWLLFLGMAVGPGVFGHTVLNWALGHLESSVVSASLLGEPVGSALLALVLLGEVPTPATVVGGMVILAGITVVARARGRRERQ</sequence>
<gene>
    <name evidence="7" type="ORF">C447_14541</name>
</gene>
<keyword evidence="3 5" id="KW-1133">Transmembrane helix</keyword>
<evidence type="ECO:0000313" key="7">
    <source>
        <dbReference type="EMBL" id="EMA36484.1"/>
    </source>
</evidence>
<dbReference type="InterPro" id="IPR050638">
    <property type="entry name" value="AA-Vitamin_Transporters"/>
</dbReference>
<dbReference type="Pfam" id="PF00892">
    <property type="entry name" value="EamA"/>
    <property type="match status" value="2"/>
</dbReference>
<evidence type="ECO:0000256" key="3">
    <source>
        <dbReference type="ARBA" id="ARBA00022989"/>
    </source>
</evidence>
<feature type="transmembrane region" description="Helical" evidence="5">
    <location>
        <begin position="253"/>
        <end position="274"/>
    </location>
</feature>
<feature type="transmembrane region" description="Helical" evidence="5">
    <location>
        <begin position="280"/>
        <end position="298"/>
    </location>
</feature>
<feature type="transmembrane region" description="Helical" evidence="5">
    <location>
        <begin position="191"/>
        <end position="212"/>
    </location>
</feature>
<feature type="domain" description="EamA" evidence="6">
    <location>
        <begin position="162"/>
        <end position="295"/>
    </location>
</feature>
<feature type="transmembrane region" description="Helical" evidence="5">
    <location>
        <begin position="224"/>
        <end position="246"/>
    </location>
</feature>
<dbReference type="RefSeq" id="WP_007695148.1">
    <property type="nucleotide sequence ID" value="NZ_AJRK01000001.1"/>
</dbReference>
<dbReference type="PATRIC" id="fig|1132509.6.peg.3388"/>
<feature type="transmembrane region" description="Helical" evidence="5">
    <location>
        <begin position="101"/>
        <end position="123"/>
    </location>
</feature>
<evidence type="ECO:0000256" key="5">
    <source>
        <dbReference type="SAM" id="Phobius"/>
    </source>
</evidence>
<dbReference type="PANTHER" id="PTHR32322:SF2">
    <property type="entry name" value="EAMA DOMAIN-CONTAINING PROTEIN"/>
    <property type="match status" value="1"/>
</dbReference>
<dbReference type="InterPro" id="IPR037185">
    <property type="entry name" value="EmrE-like"/>
</dbReference>
<accession>M0LVV3</accession>
<dbReference type="EMBL" id="AOMB01000041">
    <property type="protein sequence ID" value="EMA36484.1"/>
    <property type="molecule type" value="Genomic_DNA"/>
</dbReference>
<dbReference type="OrthoDB" id="214554at2157"/>
<evidence type="ECO:0000256" key="4">
    <source>
        <dbReference type="ARBA" id="ARBA00023136"/>
    </source>
</evidence>
<dbReference type="PANTHER" id="PTHR32322">
    <property type="entry name" value="INNER MEMBRANE TRANSPORTER"/>
    <property type="match status" value="1"/>
</dbReference>
<evidence type="ECO:0000256" key="2">
    <source>
        <dbReference type="ARBA" id="ARBA00022692"/>
    </source>
</evidence>
<dbReference type="InterPro" id="IPR000620">
    <property type="entry name" value="EamA_dom"/>
</dbReference>
<comment type="subcellular location">
    <subcellularLocation>
        <location evidence="1">Membrane</location>
        <topology evidence="1">Multi-pass membrane protein</topology>
    </subcellularLocation>
</comment>
<dbReference type="GO" id="GO:0016020">
    <property type="term" value="C:membrane"/>
    <property type="evidence" value="ECO:0007669"/>
    <property type="project" value="UniProtKB-SubCell"/>
</dbReference>
<name>M0LVV3_9EURY</name>
<keyword evidence="2 5" id="KW-0812">Transmembrane</keyword>
<evidence type="ECO:0000313" key="8">
    <source>
        <dbReference type="Proteomes" id="UP000011566"/>
    </source>
</evidence>
<organism evidence="7 8">
    <name type="scientific">Halococcus hamelinensis 100A6</name>
    <dbReference type="NCBI Taxonomy" id="1132509"/>
    <lineage>
        <taxon>Archaea</taxon>
        <taxon>Methanobacteriati</taxon>
        <taxon>Methanobacteriota</taxon>
        <taxon>Stenosarchaea group</taxon>
        <taxon>Halobacteria</taxon>
        <taxon>Halobacteriales</taxon>
        <taxon>Halococcaceae</taxon>
        <taxon>Halococcus</taxon>
    </lineage>
</organism>
<dbReference type="AlphaFoldDB" id="M0LVV3"/>
<evidence type="ECO:0000256" key="1">
    <source>
        <dbReference type="ARBA" id="ARBA00004141"/>
    </source>
</evidence>
<comment type="caution">
    <text evidence="7">The sequence shown here is derived from an EMBL/GenBank/DDBJ whole genome shotgun (WGS) entry which is preliminary data.</text>
</comment>
<feature type="transmembrane region" description="Helical" evidence="5">
    <location>
        <begin position="44"/>
        <end position="63"/>
    </location>
</feature>
<feature type="transmembrane region" description="Helical" evidence="5">
    <location>
        <begin position="135"/>
        <end position="159"/>
    </location>
</feature>
<reference evidence="7 8" key="1">
    <citation type="journal article" date="2014" name="PLoS Genet.">
        <title>Phylogenetically driven sequencing of extremely halophilic archaea reveals strategies for static and dynamic osmo-response.</title>
        <authorList>
            <person name="Becker E.A."/>
            <person name="Seitzer P.M."/>
            <person name="Tritt A."/>
            <person name="Larsen D."/>
            <person name="Krusor M."/>
            <person name="Yao A.I."/>
            <person name="Wu D."/>
            <person name="Madern D."/>
            <person name="Eisen J.A."/>
            <person name="Darling A.E."/>
            <person name="Facciotti M.T."/>
        </authorList>
    </citation>
    <scope>NUCLEOTIDE SEQUENCE [LARGE SCALE GENOMIC DNA]</scope>
    <source>
        <strain evidence="7 8">100A6</strain>
    </source>
</reference>
<feature type="transmembrane region" description="Helical" evidence="5">
    <location>
        <begin position="75"/>
        <end position="95"/>
    </location>
</feature>
<feature type="transmembrane region" description="Helical" evidence="5">
    <location>
        <begin position="165"/>
        <end position="184"/>
    </location>
</feature>
<dbReference type="Proteomes" id="UP000011566">
    <property type="component" value="Unassembled WGS sequence"/>
</dbReference>
<keyword evidence="8" id="KW-1185">Reference proteome</keyword>
<dbReference type="eggNOG" id="arCOG00271">
    <property type="taxonomic scope" value="Archaea"/>
</dbReference>
<evidence type="ECO:0000259" key="6">
    <source>
        <dbReference type="Pfam" id="PF00892"/>
    </source>
</evidence>
<keyword evidence="4 5" id="KW-0472">Membrane</keyword>
<feature type="transmembrane region" description="Helical" evidence="5">
    <location>
        <begin position="12"/>
        <end position="32"/>
    </location>
</feature>
<dbReference type="SUPFAM" id="SSF103481">
    <property type="entry name" value="Multidrug resistance efflux transporter EmrE"/>
    <property type="match status" value="2"/>
</dbReference>
<feature type="domain" description="EamA" evidence="6">
    <location>
        <begin position="19"/>
        <end position="146"/>
    </location>
</feature>